<dbReference type="Proteomes" id="UP000573729">
    <property type="component" value="Unassembled WGS sequence"/>
</dbReference>
<comment type="caution">
    <text evidence="2">The sequence shown here is derived from an EMBL/GenBank/DDBJ whole genome shotgun (WGS) entry which is preliminary data.</text>
</comment>
<protein>
    <submittedName>
        <fullName evidence="2">Uncharacterized protein</fullName>
    </submittedName>
</protein>
<feature type="transmembrane region" description="Helical" evidence="1">
    <location>
        <begin position="12"/>
        <end position="34"/>
    </location>
</feature>
<evidence type="ECO:0000256" key="1">
    <source>
        <dbReference type="SAM" id="Phobius"/>
    </source>
</evidence>
<dbReference type="AlphaFoldDB" id="A0A7W7BST9"/>
<keyword evidence="3" id="KW-1185">Reference proteome</keyword>
<evidence type="ECO:0000313" key="2">
    <source>
        <dbReference type="EMBL" id="MBB4667039.1"/>
    </source>
</evidence>
<accession>A0A7W7BST9</accession>
<keyword evidence="1" id="KW-1133">Transmembrane helix</keyword>
<sequence>MTARNPFRIIRKAVRAVALTLFALFVVAFFGLLGSIMLERYTFGEILLGAAGLVGFFTVVGLLLSFGSAIKDAWLRAERRHDTRRRKLLAARRQLTSDAARFRATLDEMKHTP</sequence>
<organism evidence="2 3">
    <name type="scientific">Microbacterium marinum</name>
    <dbReference type="NCBI Taxonomy" id="421115"/>
    <lineage>
        <taxon>Bacteria</taxon>
        <taxon>Bacillati</taxon>
        <taxon>Actinomycetota</taxon>
        <taxon>Actinomycetes</taxon>
        <taxon>Micrococcales</taxon>
        <taxon>Microbacteriaceae</taxon>
        <taxon>Microbacterium</taxon>
    </lineage>
</organism>
<keyword evidence="1" id="KW-0472">Membrane</keyword>
<keyword evidence="1" id="KW-0812">Transmembrane</keyword>
<dbReference type="RefSeq" id="WP_184217164.1">
    <property type="nucleotide sequence ID" value="NZ_JACHMD010000001.1"/>
</dbReference>
<dbReference type="EMBL" id="JACHMD010000001">
    <property type="protein sequence ID" value="MBB4667039.1"/>
    <property type="molecule type" value="Genomic_DNA"/>
</dbReference>
<reference evidence="2 3" key="1">
    <citation type="submission" date="2020-08" db="EMBL/GenBank/DDBJ databases">
        <title>Sequencing the genomes of 1000 actinobacteria strains.</title>
        <authorList>
            <person name="Klenk H.-P."/>
        </authorList>
    </citation>
    <scope>NUCLEOTIDE SEQUENCE [LARGE SCALE GENOMIC DNA]</scope>
    <source>
        <strain evidence="2 3">DSM 24947</strain>
    </source>
</reference>
<name>A0A7W7BST9_9MICO</name>
<evidence type="ECO:0000313" key="3">
    <source>
        <dbReference type="Proteomes" id="UP000573729"/>
    </source>
</evidence>
<gene>
    <name evidence="2" type="ORF">BKA24_001748</name>
</gene>
<feature type="transmembrane region" description="Helical" evidence="1">
    <location>
        <begin position="46"/>
        <end position="70"/>
    </location>
</feature>
<proteinExistence type="predicted"/>